<sequence length="70" mass="8258">MLPPKKLIRQLEHCIINILFLEVLVQSKCDMLMVNGNALIFSKYGRVEDVYLMRDEKKQSRGMFPTYMGY</sequence>
<accession>A0A0B2QNC7</accession>
<gene>
    <name evidence="1" type="ORF">glysoja_037410</name>
</gene>
<dbReference type="Gene3D" id="3.30.70.330">
    <property type="match status" value="1"/>
</dbReference>
<reference evidence="1" key="1">
    <citation type="submission" date="2014-07" db="EMBL/GenBank/DDBJ databases">
        <title>Identification of a novel salt tolerance gene in wild soybean by whole-genome sequencing.</title>
        <authorList>
            <person name="Lam H.-M."/>
            <person name="Qi X."/>
            <person name="Li M.-W."/>
            <person name="Liu X."/>
            <person name="Xie M."/>
            <person name="Ni M."/>
            <person name="Xu X."/>
        </authorList>
    </citation>
    <scope>NUCLEOTIDE SEQUENCE [LARGE SCALE GENOMIC DNA]</scope>
    <source>
        <tissue evidence="1">Root</tissue>
    </source>
</reference>
<dbReference type="EMBL" id="KN656751">
    <property type="protein sequence ID" value="KHN22916.1"/>
    <property type="molecule type" value="Genomic_DNA"/>
</dbReference>
<organism evidence="1">
    <name type="scientific">Glycine soja</name>
    <name type="common">Wild soybean</name>
    <dbReference type="NCBI Taxonomy" id="3848"/>
    <lineage>
        <taxon>Eukaryota</taxon>
        <taxon>Viridiplantae</taxon>
        <taxon>Streptophyta</taxon>
        <taxon>Embryophyta</taxon>
        <taxon>Tracheophyta</taxon>
        <taxon>Spermatophyta</taxon>
        <taxon>Magnoliopsida</taxon>
        <taxon>eudicotyledons</taxon>
        <taxon>Gunneridae</taxon>
        <taxon>Pentapetalae</taxon>
        <taxon>rosids</taxon>
        <taxon>fabids</taxon>
        <taxon>Fabales</taxon>
        <taxon>Fabaceae</taxon>
        <taxon>Papilionoideae</taxon>
        <taxon>50 kb inversion clade</taxon>
        <taxon>NPAAA clade</taxon>
        <taxon>indigoferoid/millettioid clade</taxon>
        <taxon>Phaseoleae</taxon>
        <taxon>Glycine</taxon>
        <taxon>Glycine subgen. Soja</taxon>
    </lineage>
</organism>
<dbReference type="InterPro" id="IPR012677">
    <property type="entry name" value="Nucleotide-bd_a/b_plait_sf"/>
</dbReference>
<protein>
    <submittedName>
        <fullName evidence="1">Uncharacterized protein</fullName>
    </submittedName>
</protein>
<name>A0A0B2QNC7_GLYSO</name>
<dbReference type="Proteomes" id="UP000053555">
    <property type="component" value="Unassembled WGS sequence"/>
</dbReference>
<evidence type="ECO:0000313" key="1">
    <source>
        <dbReference type="EMBL" id="KHN22916.1"/>
    </source>
</evidence>
<dbReference type="AlphaFoldDB" id="A0A0B2QNC7"/>
<proteinExistence type="predicted"/>